<dbReference type="GO" id="GO:0003887">
    <property type="term" value="F:DNA-directed DNA polymerase activity"/>
    <property type="evidence" value="ECO:0007669"/>
    <property type="project" value="UniProtKB-KW"/>
</dbReference>
<keyword evidence="6" id="KW-0488">Methylation</keyword>
<dbReference type="GO" id="GO:0140078">
    <property type="term" value="F:class I DNA-(apurinic or apyrimidinic site) endonuclease activity"/>
    <property type="evidence" value="ECO:0007669"/>
    <property type="project" value="UniProtKB-EC"/>
</dbReference>
<evidence type="ECO:0000313" key="25">
    <source>
        <dbReference type="EMBL" id="KPJ64949.1"/>
    </source>
</evidence>
<evidence type="ECO:0000256" key="10">
    <source>
        <dbReference type="ARBA" id="ARBA00022705"/>
    </source>
</evidence>
<dbReference type="PIRSF" id="PIRSF005047">
    <property type="entry name" value="UCP005047_YshC"/>
    <property type="match status" value="1"/>
</dbReference>
<dbReference type="EC" id="2.7.7.7" evidence="3"/>
<comment type="catalytic activity">
    <reaction evidence="18">
        <text>2'-deoxyribonucleotide-(2'-deoxyribose 5'-phosphate)-2'-deoxyribonucleotide-DNA = a 3'-end 2'-deoxyribonucleotide-(2,3-dehydro-2,3-deoxyribose 5'-phosphate)-DNA + a 5'-end 5'-phospho-2'-deoxyribonucleoside-DNA + H(+)</text>
        <dbReference type="Rhea" id="RHEA:66592"/>
        <dbReference type="Rhea" id="RHEA-COMP:13180"/>
        <dbReference type="Rhea" id="RHEA-COMP:16897"/>
        <dbReference type="Rhea" id="RHEA-COMP:17067"/>
        <dbReference type="ChEBI" id="CHEBI:15378"/>
        <dbReference type="ChEBI" id="CHEBI:136412"/>
        <dbReference type="ChEBI" id="CHEBI:157695"/>
        <dbReference type="ChEBI" id="CHEBI:167181"/>
        <dbReference type="EC" id="4.2.99.18"/>
    </reaction>
</comment>
<evidence type="ECO:0000313" key="26">
    <source>
        <dbReference type="Proteomes" id="UP000051861"/>
    </source>
</evidence>
<reference evidence="25 26" key="1">
    <citation type="journal article" date="2015" name="Microbiome">
        <title>Genomic resolution of linkages in carbon, nitrogen, and sulfur cycling among widespread estuary sediment bacteria.</title>
        <authorList>
            <person name="Baker B.J."/>
            <person name="Lazar C.S."/>
            <person name="Teske A.P."/>
            <person name="Dick G.J."/>
        </authorList>
    </citation>
    <scope>NUCLEOTIDE SEQUENCE [LARGE SCALE GENOMIC DNA]</scope>
    <source>
        <strain evidence="25">DG_54_3</strain>
    </source>
</reference>
<evidence type="ECO:0000256" key="15">
    <source>
        <dbReference type="ARBA" id="ARBA00023204"/>
    </source>
</evidence>
<evidence type="ECO:0000256" key="21">
    <source>
        <dbReference type="ARBA" id="ARBA00049244"/>
    </source>
</evidence>
<dbReference type="Pfam" id="PF14716">
    <property type="entry name" value="HHH_8"/>
    <property type="match status" value="1"/>
</dbReference>
<comment type="catalytic activity">
    <reaction evidence="21">
        <text>DNA(n) + a 2'-deoxyribonucleoside 5'-triphosphate = DNA(n+1) + diphosphate</text>
        <dbReference type="Rhea" id="RHEA:22508"/>
        <dbReference type="Rhea" id="RHEA-COMP:17339"/>
        <dbReference type="Rhea" id="RHEA-COMP:17340"/>
        <dbReference type="ChEBI" id="CHEBI:33019"/>
        <dbReference type="ChEBI" id="CHEBI:61560"/>
        <dbReference type="ChEBI" id="CHEBI:173112"/>
        <dbReference type="EC" id="2.7.7.7"/>
    </reaction>
</comment>
<dbReference type="NCBIfam" id="NF005928">
    <property type="entry name" value="PRK07945.1"/>
    <property type="match status" value="1"/>
</dbReference>
<comment type="cofactor">
    <cofactor evidence="1">
        <name>Mg(2+)</name>
        <dbReference type="ChEBI" id="CHEBI:18420"/>
    </cofactor>
</comment>
<keyword evidence="8" id="KW-0808">Transferase</keyword>
<dbReference type="SMART" id="SM00481">
    <property type="entry name" value="POLIIIAc"/>
    <property type="match status" value="1"/>
</dbReference>
<dbReference type="SUPFAM" id="SSF47781">
    <property type="entry name" value="RuvA domain 2-like"/>
    <property type="match status" value="1"/>
</dbReference>
<dbReference type="CDD" id="cd07436">
    <property type="entry name" value="PHP_PolX"/>
    <property type="match status" value="1"/>
</dbReference>
<feature type="domain" description="Helix-hairpin-helix DNA-binding motif class 1" evidence="22">
    <location>
        <begin position="54"/>
        <end position="73"/>
    </location>
</feature>
<evidence type="ECO:0000256" key="8">
    <source>
        <dbReference type="ARBA" id="ARBA00022679"/>
    </source>
</evidence>
<keyword evidence="13" id="KW-0239">DNA-directed DNA polymerase</keyword>
<evidence type="ECO:0000256" key="7">
    <source>
        <dbReference type="ARBA" id="ARBA00022634"/>
    </source>
</evidence>
<evidence type="ECO:0000256" key="13">
    <source>
        <dbReference type="ARBA" id="ARBA00022932"/>
    </source>
</evidence>
<dbReference type="InterPro" id="IPR022311">
    <property type="entry name" value="PolX-like"/>
</dbReference>
<dbReference type="Gene3D" id="3.20.20.140">
    <property type="entry name" value="Metal-dependent hydrolases"/>
    <property type="match status" value="1"/>
</dbReference>
<feature type="domain" description="DNA-directed DNA polymerase X" evidence="24">
    <location>
        <begin position="1"/>
        <end position="316"/>
    </location>
</feature>
<dbReference type="SUPFAM" id="SSF81301">
    <property type="entry name" value="Nucleotidyltransferase"/>
    <property type="match status" value="1"/>
</dbReference>
<dbReference type="SUPFAM" id="SSF47802">
    <property type="entry name" value="DNA polymerase beta, N-terminal domain-like"/>
    <property type="match status" value="1"/>
</dbReference>
<evidence type="ECO:0000256" key="20">
    <source>
        <dbReference type="ARBA" id="ARBA00045548"/>
    </source>
</evidence>
<dbReference type="EMBL" id="LIZX01000155">
    <property type="protein sequence ID" value="KPJ64949.1"/>
    <property type="molecule type" value="Genomic_DNA"/>
</dbReference>
<keyword evidence="14" id="KW-0915">Sodium</keyword>
<dbReference type="InterPro" id="IPR027421">
    <property type="entry name" value="DNA_pol_lamdba_lyase_dom_sf"/>
</dbReference>
<dbReference type="AlphaFoldDB" id="A0A0S7XR14"/>
<dbReference type="FunFam" id="3.20.20.140:FF:000047">
    <property type="entry name" value="PHP domain-containing protein"/>
    <property type="match status" value="1"/>
</dbReference>
<dbReference type="GO" id="GO:0042578">
    <property type="term" value="F:phosphoric ester hydrolase activity"/>
    <property type="evidence" value="ECO:0007669"/>
    <property type="project" value="TreeGrafter"/>
</dbReference>
<accession>A0A0S7XR14</accession>
<dbReference type="InterPro" id="IPR010996">
    <property type="entry name" value="HHH_MUS81"/>
</dbReference>
<feature type="domain" description="Polymerase/histidinol phosphatase N-terminal" evidence="23">
    <location>
        <begin position="340"/>
        <end position="419"/>
    </location>
</feature>
<dbReference type="InterPro" id="IPR016195">
    <property type="entry name" value="Pol/histidinol_Pase-like"/>
</dbReference>
<feature type="domain" description="Helix-hairpin-helix DNA-binding motif class 1" evidence="22">
    <location>
        <begin position="129"/>
        <end position="148"/>
    </location>
</feature>
<dbReference type="InterPro" id="IPR004013">
    <property type="entry name" value="PHP_dom"/>
</dbReference>
<dbReference type="InterPro" id="IPR010994">
    <property type="entry name" value="RuvA_2-like"/>
</dbReference>
<dbReference type="PANTHER" id="PTHR36928">
    <property type="entry name" value="PHOSPHATASE YCDX-RELATED"/>
    <property type="match status" value="1"/>
</dbReference>
<dbReference type="InterPro" id="IPR043519">
    <property type="entry name" value="NT_sf"/>
</dbReference>
<dbReference type="SMART" id="SM00278">
    <property type="entry name" value="HhH1"/>
    <property type="match status" value="3"/>
</dbReference>
<evidence type="ECO:0000256" key="18">
    <source>
        <dbReference type="ARBA" id="ARBA00044632"/>
    </source>
</evidence>
<dbReference type="GO" id="GO:0008270">
    <property type="term" value="F:zinc ion binding"/>
    <property type="evidence" value="ECO:0007669"/>
    <property type="project" value="TreeGrafter"/>
</dbReference>
<dbReference type="InterPro" id="IPR037160">
    <property type="entry name" value="DNA_Pol_thumb_sf"/>
</dbReference>
<name>A0A0S7XR14_UNCSA</name>
<evidence type="ECO:0000256" key="9">
    <source>
        <dbReference type="ARBA" id="ARBA00022695"/>
    </source>
</evidence>
<keyword evidence="7" id="KW-0237">DNA synthesis</keyword>
<organism evidence="25 26">
    <name type="scientific">candidate division WOR-1 bacterium DG_54_3</name>
    <dbReference type="NCBI Taxonomy" id="1703775"/>
    <lineage>
        <taxon>Bacteria</taxon>
        <taxon>Bacillati</taxon>
        <taxon>Saganbacteria</taxon>
    </lineage>
</organism>
<dbReference type="Proteomes" id="UP000051861">
    <property type="component" value="Unassembled WGS sequence"/>
</dbReference>
<dbReference type="SUPFAM" id="SSF89550">
    <property type="entry name" value="PHP domain-like"/>
    <property type="match status" value="1"/>
</dbReference>
<dbReference type="SMART" id="SM00483">
    <property type="entry name" value="POLXc"/>
    <property type="match status" value="1"/>
</dbReference>
<dbReference type="NCBIfam" id="NF006375">
    <property type="entry name" value="PRK08609.1"/>
    <property type="match status" value="1"/>
</dbReference>
<evidence type="ECO:0000259" key="22">
    <source>
        <dbReference type="SMART" id="SM00278"/>
    </source>
</evidence>
<dbReference type="EC" id="4.2.99.18" evidence="4"/>
<comment type="catalytic activity">
    <reaction evidence="19">
        <text>a 5'-end 2'-deoxyribose-2'-deoxyribonucleotide-DNA = (2E,4S)-4-hydroxypenten-2-al-5-phosphate + a 5'-end 5'-phospho-2'-deoxyribonucleoside-DNA + H(+)</text>
        <dbReference type="Rhea" id="RHEA:76255"/>
        <dbReference type="Rhea" id="RHEA-COMP:13180"/>
        <dbReference type="Rhea" id="RHEA-COMP:18657"/>
        <dbReference type="ChEBI" id="CHEBI:15378"/>
        <dbReference type="ChEBI" id="CHEBI:136412"/>
        <dbReference type="ChEBI" id="CHEBI:195194"/>
        <dbReference type="ChEBI" id="CHEBI:195195"/>
    </reaction>
</comment>
<evidence type="ECO:0000259" key="23">
    <source>
        <dbReference type="SMART" id="SM00481"/>
    </source>
</evidence>
<evidence type="ECO:0000256" key="2">
    <source>
        <dbReference type="ARBA" id="ARBA00004496"/>
    </source>
</evidence>
<dbReference type="InterPro" id="IPR029398">
    <property type="entry name" value="PolB_thumb"/>
</dbReference>
<dbReference type="Pfam" id="PF14520">
    <property type="entry name" value="HHH_5"/>
    <property type="match status" value="1"/>
</dbReference>
<dbReference type="InterPro" id="IPR002054">
    <property type="entry name" value="DNA-dir_DNA_pol_X"/>
</dbReference>
<dbReference type="GO" id="GO:0006281">
    <property type="term" value="P:DNA repair"/>
    <property type="evidence" value="ECO:0007669"/>
    <property type="project" value="UniProtKB-KW"/>
</dbReference>
<dbReference type="GO" id="GO:0003677">
    <property type="term" value="F:DNA binding"/>
    <property type="evidence" value="ECO:0007669"/>
    <property type="project" value="InterPro"/>
</dbReference>
<protein>
    <recommendedName>
        <fullName evidence="5">DNA polymerase beta</fullName>
        <ecNumber evidence="3">2.7.7.7</ecNumber>
        <ecNumber evidence="4">4.2.99.18</ecNumber>
    </recommendedName>
    <alternativeName>
        <fullName evidence="16">5'-deoxyribose-phosphate lyase</fullName>
    </alternativeName>
    <alternativeName>
        <fullName evidence="17">AP lyase</fullName>
    </alternativeName>
</protein>
<sequence>MENSEFAKIFWEIAEFLELKEENPFKIRAYRKAAQNIEALSEDIESVYKKGGLEALEAVPGVGEHIAEKIEQIIKTGKLELHQKLIKEFPKGFIELMNTPGLGPKTALLLYKKLKIDSREKLEKAAQAGKLRGLPGMGAKKEENILKGIELKKKVTGRFLLNDAWKHADNIMSSLEKLKEIKEIMPAGSLRRWKETIGDIDILVIAEKSERIMDTFTKLPQVSRVLAKGPTKSSIVLKDGMQADLRVLEPKSFGAALHYFTGSKQHNIQVRTLGVKKGLKISEYGIFKKNKYIGGKTEEEVFKAVGLPWIPPEMREGTGEIEAAQKGKLPKLVELKDIRGDLQMHSKWSDGGNTIEQMAEYAKKLSYEYIAITDHSKAVRVAGGMDEKEVLKQLKEIDKVNHKFKGIRILKGIEVDILADGSLDLPDRILKELDVVVAAVHSRFKMPKDEMTKRIISAFKNKYVNILSHPTGRIIGRRDPYEVDMEKIIKAAEDTGTYLEINSYPERLDLSDIHARRAKEEGVLIAIDTDAHAAIQLDIMKYGVATARRGWLEKKDVINTQPLAKLLKLLYAKR</sequence>
<evidence type="ECO:0000256" key="17">
    <source>
        <dbReference type="ARBA" id="ARBA00035726"/>
    </source>
</evidence>
<dbReference type="InterPro" id="IPR002008">
    <property type="entry name" value="DNA_pol_X_beta-like"/>
</dbReference>
<dbReference type="InterPro" id="IPR003141">
    <property type="entry name" value="Pol/His_phosphatase_N"/>
</dbReference>
<keyword evidence="11" id="KW-0227">DNA damage</keyword>
<evidence type="ECO:0000256" key="11">
    <source>
        <dbReference type="ARBA" id="ARBA00022763"/>
    </source>
</evidence>
<evidence type="ECO:0000256" key="3">
    <source>
        <dbReference type="ARBA" id="ARBA00012417"/>
    </source>
</evidence>
<dbReference type="InterPro" id="IPR047967">
    <property type="entry name" value="PolX_PHP"/>
</dbReference>
<dbReference type="Pfam" id="PF14791">
    <property type="entry name" value="DNA_pol_B_thumb"/>
    <property type="match status" value="1"/>
</dbReference>
<dbReference type="InterPro" id="IPR003583">
    <property type="entry name" value="Hlx-hairpin-Hlx_DNA-bd_motif"/>
</dbReference>
<dbReference type="Gene3D" id="3.30.460.10">
    <property type="entry name" value="Beta Polymerase, domain 2"/>
    <property type="match status" value="1"/>
</dbReference>
<dbReference type="GO" id="GO:0005829">
    <property type="term" value="C:cytosol"/>
    <property type="evidence" value="ECO:0007669"/>
    <property type="project" value="TreeGrafter"/>
</dbReference>
<evidence type="ECO:0000256" key="16">
    <source>
        <dbReference type="ARBA" id="ARBA00035717"/>
    </source>
</evidence>
<evidence type="ECO:0000256" key="4">
    <source>
        <dbReference type="ARBA" id="ARBA00012720"/>
    </source>
</evidence>
<dbReference type="CDD" id="cd00141">
    <property type="entry name" value="NT_POLXc"/>
    <property type="match status" value="1"/>
</dbReference>
<dbReference type="PRINTS" id="PR00870">
    <property type="entry name" value="DNAPOLXBETA"/>
</dbReference>
<keyword evidence="10" id="KW-0235">DNA replication</keyword>
<dbReference type="Gene3D" id="1.10.150.20">
    <property type="entry name" value="5' to 3' exonuclease, C-terminal subdomain"/>
    <property type="match status" value="1"/>
</dbReference>
<proteinExistence type="predicted"/>
<dbReference type="Pfam" id="PF02811">
    <property type="entry name" value="PHP"/>
    <property type="match status" value="1"/>
</dbReference>
<feature type="domain" description="Helix-hairpin-helix DNA-binding motif class 1" evidence="22">
    <location>
        <begin position="94"/>
        <end position="113"/>
    </location>
</feature>
<gene>
    <name evidence="25" type="ORF">AMJ44_11815</name>
</gene>
<dbReference type="PATRIC" id="fig|1703775.3.peg.1363"/>
<keyword evidence="9" id="KW-0548">Nucleotidyltransferase</keyword>
<comment type="caution">
    <text evidence="25">The sequence shown here is derived from an EMBL/GenBank/DDBJ whole genome shotgun (WGS) entry which is preliminary data.</text>
</comment>
<dbReference type="Gene3D" id="3.30.210.10">
    <property type="entry name" value="DNA polymerase, thumb domain"/>
    <property type="match status" value="1"/>
</dbReference>
<evidence type="ECO:0000256" key="5">
    <source>
        <dbReference type="ARBA" id="ARBA00020020"/>
    </source>
</evidence>
<evidence type="ECO:0000256" key="12">
    <source>
        <dbReference type="ARBA" id="ARBA00022843"/>
    </source>
</evidence>
<dbReference type="Gene3D" id="1.10.150.110">
    <property type="entry name" value="DNA polymerase beta, N-terminal domain-like"/>
    <property type="match status" value="1"/>
</dbReference>
<dbReference type="InterPro" id="IPR050243">
    <property type="entry name" value="PHP_phosphatase"/>
</dbReference>
<evidence type="ECO:0000259" key="24">
    <source>
        <dbReference type="SMART" id="SM00483"/>
    </source>
</evidence>
<evidence type="ECO:0000256" key="6">
    <source>
        <dbReference type="ARBA" id="ARBA00022481"/>
    </source>
</evidence>
<comment type="function">
    <text evidence="20">Repair polymerase that plays a key role in base-excision repair. During this process, the damaged base is excised by specific DNA glycosylases, the DNA backbone is nicked at the abasic site by an apurinic/apyrimidic (AP) endonuclease, and POLB removes 5'-deoxyribose-phosphate from the preincised AP site acting as a 5'-deoxyribose-phosphate lyase (5'-dRP lyase); through its DNA polymerase activity, it adds one nucleotide to the 3' end of the arising single-nucleotide gap. Conducts 'gap-filling' DNA synthesis in a stepwise distributive fashion rather than in a processive fashion as for other DNA polymerases. It is also able to cleave sugar-phosphate bonds 3' to an intact AP site, acting as an AP lyase.</text>
</comment>
<dbReference type="PANTHER" id="PTHR36928:SF1">
    <property type="entry name" value="PHOSPHATASE YCDX-RELATED"/>
    <property type="match status" value="1"/>
</dbReference>
<comment type="subcellular location">
    <subcellularLocation>
        <location evidence="2">Cytoplasm</location>
    </subcellularLocation>
</comment>
<evidence type="ECO:0000256" key="1">
    <source>
        <dbReference type="ARBA" id="ARBA00001946"/>
    </source>
</evidence>
<keyword evidence="15" id="KW-0234">DNA repair</keyword>
<evidence type="ECO:0000256" key="14">
    <source>
        <dbReference type="ARBA" id="ARBA00023053"/>
    </source>
</evidence>
<keyword evidence="12" id="KW-0832">Ubl conjugation</keyword>
<evidence type="ECO:0000256" key="19">
    <source>
        <dbReference type="ARBA" id="ARBA00044678"/>
    </source>
</evidence>